<keyword evidence="1" id="KW-0732">Signal</keyword>
<comment type="caution">
    <text evidence="2">The sequence shown here is derived from an EMBL/GenBank/DDBJ whole genome shotgun (WGS) entry which is preliminary data.</text>
</comment>
<dbReference type="KEGG" id="beq:BEWA_046490"/>
<protein>
    <submittedName>
        <fullName evidence="2">Signal peptide containing protein</fullName>
    </submittedName>
</protein>
<sequence length="88" mass="9726">MKIKVVERYLALSLFILNLQACSAVLGRQKILVDLNLSRALPGKIMAIYSREMHGAMNYTVKGNARHTHIIGAVIDRGKLNAEYTNGA</sequence>
<name>L1LAA5_THEEQ</name>
<dbReference type="EMBL" id="ACOU01000007">
    <property type="protein sequence ID" value="EKX72185.1"/>
    <property type="molecule type" value="Genomic_DNA"/>
</dbReference>
<evidence type="ECO:0000313" key="2">
    <source>
        <dbReference type="EMBL" id="EKX72185.1"/>
    </source>
</evidence>
<accession>L1LAA5</accession>
<dbReference type="AlphaFoldDB" id="L1LAA5"/>
<keyword evidence="3" id="KW-1185">Reference proteome</keyword>
<organism evidence="2 3">
    <name type="scientific">Theileria equi strain WA</name>
    <dbReference type="NCBI Taxonomy" id="1537102"/>
    <lineage>
        <taxon>Eukaryota</taxon>
        <taxon>Sar</taxon>
        <taxon>Alveolata</taxon>
        <taxon>Apicomplexa</taxon>
        <taxon>Aconoidasida</taxon>
        <taxon>Piroplasmida</taxon>
        <taxon>Theileriidae</taxon>
        <taxon>Theileria</taxon>
    </lineage>
</organism>
<reference evidence="2 3" key="1">
    <citation type="journal article" date="2012" name="BMC Genomics">
        <title>Comparative genomic analysis and phylogenetic position of Theileria equi.</title>
        <authorList>
            <person name="Kappmeyer L.S."/>
            <person name="Thiagarajan M."/>
            <person name="Herndon D.R."/>
            <person name="Ramsay J.D."/>
            <person name="Caler E."/>
            <person name="Djikeng A."/>
            <person name="Gillespie J.J."/>
            <person name="Lau A.O."/>
            <person name="Roalson E.H."/>
            <person name="Silva J.C."/>
            <person name="Silva M.G."/>
            <person name="Suarez C.E."/>
            <person name="Ueti M.W."/>
            <person name="Nene V.M."/>
            <person name="Mealey R.H."/>
            <person name="Knowles D.P."/>
            <person name="Brayton K.A."/>
        </authorList>
    </citation>
    <scope>NUCLEOTIDE SEQUENCE [LARGE SCALE GENOMIC DNA]</scope>
    <source>
        <strain evidence="2 3">WA</strain>
    </source>
</reference>
<feature type="chain" id="PRO_5003952370" evidence="1">
    <location>
        <begin position="25"/>
        <end position="88"/>
    </location>
</feature>
<dbReference type="Proteomes" id="UP000031512">
    <property type="component" value="Unassembled WGS sequence"/>
</dbReference>
<gene>
    <name evidence="2" type="ORF">BEWA_046490</name>
</gene>
<feature type="signal peptide" evidence="1">
    <location>
        <begin position="1"/>
        <end position="24"/>
    </location>
</feature>
<dbReference type="VEuPathDB" id="PiroplasmaDB:BEWA_046490"/>
<evidence type="ECO:0000256" key="1">
    <source>
        <dbReference type="SAM" id="SignalP"/>
    </source>
</evidence>
<dbReference type="GeneID" id="15805120"/>
<dbReference type="RefSeq" id="XP_004831637.1">
    <property type="nucleotide sequence ID" value="XM_004831580.1"/>
</dbReference>
<evidence type="ECO:0000313" key="3">
    <source>
        <dbReference type="Proteomes" id="UP000031512"/>
    </source>
</evidence>
<proteinExistence type="predicted"/>